<dbReference type="OrthoDB" id="5245063at2759"/>
<evidence type="ECO:0008006" key="7">
    <source>
        <dbReference type="Google" id="ProtNLM"/>
    </source>
</evidence>
<dbReference type="Pfam" id="PF21048">
    <property type="entry name" value="Rad26-like_N"/>
    <property type="match status" value="1"/>
</dbReference>
<feature type="region of interest" description="Disordered" evidence="1">
    <location>
        <begin position="258"/>
        <end position="325"/>
    </location>
</feature>
<dbReference type="AlphaFoldDB" id="A0A7D8UQG6"/>
<comment type="caution">
    <text evidence="5">The sequence shown here is derived from an EMBL/GenBank/DDBJ whole genome shotgun (WGS) entry which is preliminary data.</text>
</comment>
<keyword evidence="6" id="KW-1185">Reference proteome</keyword>
<name>A0A7D8UQG6_9HELO</name>
<dbReference type="Pfam" id="PF21046">
    <property type="entry name" value="Rad26-like_C"/>
    <property type="match status" value="1"/>
</dbReference>
<evidence type="ECO:0000256" key="1">
    <source>
        <dbReference type="SAM" id="MobiDB-lite"/>
    </source>
</evidence>
<gene>
    <name evidence="5" type="ORF">LCER1_G003069</name>
</gene>
<protein>
    <recommendedName>
        <fullName evidence="7">DNA repair protein Rad26</fullName>
    </recommendedName>
</protein>
<dbReference type="Pfam" id="PF12331">
    <property type="entry name" value="Rad26-like_helical_rpts"/>
    <property type="match status" value="1"/>
</dbReference>
<dbReference type="EMBL" id="QGMG01000263">
    <property type="protein sequence ID" value="TVY55209.1"/>
    <property type="molecule type" value="Genomic_DNA"/>
</dbReference>
<organism evidence="5 6">
    <name type="scientific">Lachnellula cervina</name>
    <dbReference type="NCBI Taxonomy" id="1316786"/>
    <lineage>
        <taxon>Eukaryota</taxon>
        <taxon>Fungi</taxon>
        <taxon>Dikarya</taxon>
        <taxon>Ascomycota</taxon>
        <taxon>Pezizomycotina</taxon>
        <taxon>Leotiomycetes</taxon>
        <taxon>Helotiales</taxon>
        <taxon>Lachnaceae</taxon>
        <taxon>Lachnellula</taxon>
    </lineage>
</organism>
<dbReference type="InterPro" id="IPR022093">
    <property type="entry name" value="Rad26-like_helical"/>
</dbReference>
<evidence type="ECO:0000259" key="2">
    <source>
        <dbReference type="Pfam" id="PF12331"/>
    </source>
</evidence>
<sequence>MPDHDFSDDELDTLPVDALVELETNAIQFTQAHTQARYSKPAAAVTAAPSSDYGDEIGEEDLDDAVIIDESRSTPAIIQGLQRNAPSQAVQREQFRQQRYGTIANPNPQHPLADSQQNRPIPPPPPRFSQTNQLPQRAQIPQHDSMRAEQGSQPSVARDNAADEMRRQFQELLKERDALKSEVNAKSGEIAIVRSKNDQVVKEAQRKEEALNKLHADKEAKWKRDIESTRIAEKNAATERDFVKQDLAEEAERVRRLRRAQEAEKKGASVTTPKKKKPLPHRDGFDDDEVEILSPSKVSPSRFQRRLAGSPSKPGAKRKRKTVESPVGALEVTTAEEPVVEKSLHQDFILDDSIIESLGKQDDRFDFIGTMLDHRVSLDHARTIQELEKYALPSSPNESFQSILLGKIPTLGFKKPQKDLPIDFCELLISMWSNCIGEKYYTPIYLLIDMLTLALELKTTAVGPHITDTIVPLAQLTADIIIIPRFQTKPTNGHEKDINVSACLAILHIVALGCMSEHQHIIRFWKLMRFDFVLVMLSTNHPIPEFEMMLRILSTSVFRDSFGAFMGDSVQSTQVVNNILERLTYPMSEVPLLPGSSEKMDLSVLAKLRFKVIQLMTSMTRSPFASKAMAMHPLVIGRLVGLISDEIDELYDYKARHEESARIISLTTRLLYYIVTKFDDDIDMQKKLAAIRGGSQKYLLCLSRLNFSEDDLVLESGIEPDVAGCALEMLELFVTPEEGDAIHSAFSGS</sequence>
<feature type="region of interest" description="Disordered" evidence="1">
    <location>
        <begin position="102"/>
        <end position="167"/>
    </location>
</feature>
<feature type="domain" description="Rad26-like N-terminal" evidence="4">
    <location>
        <begin position="367"/>
        <end position="415"/>
    </location>
</feature>
<evidence type="ECO:0000313" key="5">
    <source>
        <dbReference type="EMBL" id="TVY55209.1"/>
    </source>
</evidence>
<evidence type="ECO:0000259" key="3">
    <source>
        <dbReference type="Pfam" id="PF21046"/>
    </source>
</evidence>
<reference evidence="5 6" key="1">
    <citation type="submission" date="2018-05" db="EMBL/GenBank/DDBJ databases">
        <title>Whole genome sequencing for identification of molecular markers to develop diagnostic detection tools for the regulated plant pathogen Lachnellula willkommii.</title>
        <authorList>
            <person name="Giroux E."/>
            <person name="Bilodeau G."/>
        </authorList>
    </citation>
    <scope>NUCLEOTIDE SEQUENCE [LARGE SCALE GENOMIC DNA]</scope>
    <source>
        <strain evidence="5 6">CBS 625.97</strain>
    </source>
</reference>
<dbReference type="InterPro" id="IPR048379">
    <property type="entry name" value="Rad26-like_C"/>
</dbReference>
<accession>A0A7D8UQG6</accession>
<dbReference type="Proteomes" id="UP000481288">
    <property type="component" value="Unassembled WGS sequence"/>
</dbReference>
<feature type="compositionally biased region" description="Basic and acidic residues" evidence="1">
    <location>
        <begin position="258"/>
        <end position="267"/>
    </location>
</feature>
<feature type="domain" description="Rad26-like helical repeats" evidence="2">
    <location>
        <begin position="475"/>
        <end position="675"/>
    </location>
</feature>
<proteinExistence type="predicted"/>
<evidence type="ECO:0000313" key="6">
    <source>
        <dbReference type="Proteomes" id="UP000481288"/>
    </source>
</evidence>
<feature type="domain" description="Rad26-like C-terminal" evidence="3">
    <location>
        <begin position="682"/>
        <end position="746"/>
    </location>
</feature>
<dbReference type="InterPro" id="IPR048380">
    <property type="entry name" value="Rad26-like_N"/>
</dbReference>
<evidence type="ECO:0000259" key="4">
    <source>
        <dbReference type="Pfam" id="PF21048"/>
    </source>
</evidence>